<evidence type="ECO:0000256" key="3">
    <source>
        <dbReference type="ARBA" id="ARBA00022737"/>
    </source>
</evidence>
<comment type="caution">
    <text evidence="10">The sequence shown here is derived from an EMBL/GenBank/DDBJ whole genome shotgun (WGS) entry which is preliminary data.</text>
</comment>
<dbReference type="Pfam" id="PF12796">
    <property type="entry name" value="Ank_2"/>
    <property type="match status" value="2"/>
</dbReference>
<keyword evidence="6 8" id="KW-0472">Membrane</keyword>
<keyword evidence="11" id="KW-1185">Reference proteome</keyword>
<protein>
    <recommendedName>
        <fullName evidence="9">PGG domain-containing protein</fullName>
    </recommendedName>
</protein>
<dbReference type="PROSITE" id="PS50088">
    <property type="entry name" value="ANK_REPEAT"/>
    <property type="match status" value="1"/>
</dbReference>
<feature type="transmembrane region" description="Helical" evidence="8">
    <location>
        <begin position="339"/>
        <end position="362"/>
    </location>
</feature>
<sequence>MEINLLFEAAREGKVEVLERLLQENPSILADSRLVSPSESLLHAATKFGQFEFVHELMKLDPQIARDMNQYGFRPLDIASIMGKTAIVKAMLSSNGDLCRVAGKDSKTALHYAAINGRVEIIHHLLSTFPDCLQDITVHGETALHLAVKYYQFDAFCEMVNSLERLSKMAIINGEDGDGNTVLHLAVSTKQYACLKILVGENSSMRGTLKLNVRNGKGLTALDVSDMVIQDFYDVKVRETLQHAGAKRAQECTSITAQLETNHDHHLHHRESRNWFEYFKFQKQRDSPSEARNTLLVVAALITTVTFQAAVNPPLGLFDESRVNQGSSVVGVGAFKTDLIFVFFNSIGFITSSLILCYLTIGFPLHRELVVSLGSMFITYSAAFNVYITGSKAGAGVQAIAWYVQLAALILPHLFRRPPWFNLRRIRAWCC</sequence>
<dbReference type="InterPro" id="IPR036770">
    <property type="entry name" value="Ankyrin_rpt-contain_sf"/>
</dbReference>
<keyword evidence="2 8" id="KW-0812">Transmembrane</keyword>
<dbReference type="PANTHER" id="PTHR24186">
    <property type="entry name" value="PROTEIN PHOSPHATASE 1 REGULATORY SUBUNIT"/>
    <property type="match status" value="1"/>
</dbReference>
<comment type="subcellular location">
    <subcellularLocation>
        <location evidence="1">Membrane</location>
        <topology evidence="1">Multi-pass membrane protein</topology>
    </subcellularLocation>
</comment>
<dbReference type="Pfam" id="PF00023">
    <property type="entry name" value="Ank"/>
    <property type="match status" value="1"/>
</dbReference>
<evidence type="ECO:0000256" key="4">
    <source>
        <dbReference type="ARBA" id="ARBA00022989"/>
    </source>
</evidence>
<dbReference type="Gene3D" id="1.25.40.20">
    <property type="entry name" value="Ankyrin repeat-containing domain"/>
    <property type="match status" value="1"/>
</dbReference>
<organism evidence="10 11">
    <name type="scientific">Perilla frutescens var. hirtella</name>
    <name type="common">Perilla citriodora</name>
    <name type="synonym">Perilla setoyensis</name>
    <dbReference type="NCBI Taxonomy" id="608512"/>
    <lineage>
        <taxon>Eukaryota</taxon>
        <taxon>Viridiplantae</taxon>
        <taxon>Streptophyta</taxon>
        <taxon>Embryophyta</taxon>
        <taxon>Tracheophyta</taxon>
        <taxon>Spermatophyta</taxon>
        <taxon>Magnoliopsida</taxon>
        <taxon>eudicotyledons</taxon>
        <taxon>Gunneridae</taxon>
        <taxon>Pentapetalae</taxon>
        <taxon>asterids</taxon>
        <taxon>lamiids</taxon>
        <taxon>Lamiales</taxon>
        <taxon>Lamiaceae</taxon>
        <taxon>Nepetoideae</taxon>
        <taxon>Elsholtzieae</taxon>
        <taxon>Perilla</taxon>
    </lineage>
</organism>
<keyword evidence="4 8" id="KW-1133">Transmembrane helix</keyword>
<feature type="transmembrane region" description="Helical" evidence="8">
    <location>
        <begin position="369"/>
        <end position="389"/>
    </location>
</feature>
<dbReference type="SUPFAM" id="SSF48403">
    <property type="entry name" value="Ankyrin repeat"/>
    <property type="match status" value="1"/>
</dbReference>
<evidence type="ECO:0000256" key="8">
    <source>
        <dbReference type="SAM" id="Phobius"/>
    </source>
</evidence>
<dbReference type="GO" id="GO:0005886">
    <property type="term" value="C:plasma membrane"/>
    <property type="evidence" value="ECO:0007669"/>
    <property type="project" value="TreeGrafter"/>
</dbReference>
<evidence type="ECO:0000313" key="10">
    <source>
        <dbReference type="EMBL" id="KAH6824039.1"/>
    </source>
</evidence>
<reference evidence="10 11" key="1">
    <citation type="journal article" date="2021" name="Nat. Commun.">
        <title>Incipient diploidization of the medicinal plant Perilla within 10,000 years.</title>
        <authorList>
            <person name="Zhang Y."/>
            <person name="Shen Q."/>
            <person name="Leng L."/>
            <person name="Zhang D."/>
            <person name="Chen S."/>
            <person name="Shi Y."/>
            <person name="Ning Z."/>
            <person name="Chen S."/>
        </authorList>
    </citation>
    <scope>NUCLEOTIDE SEQUENCE [LARGE SCALE GENOMIC DNA]</scope>
    <source>
        <strain evidence="11">cv. PC099</strain>
    </source>
</reference>
<proteinExistence type="predicted"/>
<evidence type="ECO:0000313" key="11">
    <source>
        <dbReference type="Proteomes" id="UP001190926"/>
    </source>
</evidence>
<dbReference type="PROSITE" id="PS50297">
    <property type="entry name" value="ANK_REP_REGION"/>
    <property type="match status" value="1"/>
</dbReference>
<dbReference type="Proteomes" id="UP001190926">
    <property type="component" value="Unassembled WGS sequence"/>
</dbReference>
<keyword evidence="5 7" id="KW-0040">ANK repeat</keyword>
<feature type="transmembrane region" description="Helical" evidence="8">
    <location>
        <begin position="395"/>
        <end position="415"/>
    </location>
</feature>
<evidence type="ECO:0000256" key="6">
    <source>
        <dbReference type="ARBA" id="ARBA00023136"/>
    </source>
</evidence>
<dbReference type="SMART" id="SM00248">
    <property type="entry name" value="ANK"/>
    <property type="match status" value="6"/>
</dbReference>
<dbReference type="EMBL" id="SDAM02000550">
    <property type="protein sequence ID" value="KAH6824039.1"/>
    <property type="molecule type" value="Genomic_DNA"/>
</dbReference>
<dbReference type="PANTHER" id="PTHR24186:SF37">
    <property type="entry name" value="PGG DOMAIN-CONTAINING PROTEIN"/>
    <property type="match status" value="1"/>
</dbReference>
<evidence type="ECO:0000259" key="9">
    <source>
        <dbReference type="Pfam" id="PF13962"/>
    </source>
</evidence>
<dbReference type="AlphaFoldDB" id="A0AAD4IYW4"/>
<evidence type="ECO:0000256" key="5">
    <source>
        <dbReference type="ARBA" id="ARBA00023043"/>
    </source>
</evidence>
<evidence type="ECO:0000256" key="1">
    <source>
        <dbReference type="ARBA" id="ARBA00004141"/>
    </source>
</evidence>
<dbReference type="Pfam" id="PF13962">
    <property type="entry name" value="PGG"/>
    <property type="match status" value="1"/>
</dbReference>
<dbReference type="InterPro" id="IPR026961">
    <property type="entry name" value="PGG_dom"/>
</dbReference>
<dbReference type="InterPro" id="IPR002110">
    <property type="entry name" value="Ankyrin_rpt"/>
</dbReference>
<feature type="repeat" description="ANK" evidence="7">
    <location>
        <begin position="105"/>
        <end position="127"/>
    </location>
</feature>
<keyword evidence="3" id="KW-0677">Repeat</keyword>
<feature type="domain" description="PGG" evidence="9">
    <location>
        <begin position="289"/>
        <end position="390"/>
    </location>
</feature>
<gene>
    <name evidence="10" type="ORF">C2S53_000105</name>
</gene>
<evidence type="ECO:0000256" key="7">
    <source>
        <dbReference type="PROSITE-ProRule" id="PRU00023"/>
    </source>
</evidence>
<evidence type="ECO:0000256" key="2">
    <source>
        <dbReference type="ARBA" id="ARBA00022692"/>
    </source>
</evidence>
<name>A0AAD4IYW4_PERFH</name>
<accession>A0AAD4IYW4</accession>